<comment type="caution">
    <text evidence="1">The sequence shown here is derived from an EMBL/GenBank/DDBJ whole genome shotgun (WGS) entry which is preliminary data.</text>
</comment>
<keyword evidence="2" id="KW-1185">Reference proteome</keyword>
<sequence>MKYKCIHQTENLVCHGYTKNDQTTHNIFVYPWPKFIETKVTAMLPIAIGSRVLTFNLIINQK</sequence>
<evidence type="ECO:0000313" key="1">
    <source>
        <dbReference type="EMBL" id="RNL80614.1"/>
    </source>
</evidence>
<gene>
    <name evidence="1" type="ORF">ED312_19175</name>
</gene>
<evidence type="ECO:0000313" key="2">
    <source>
        <dbReference type="Proteomes" id="UP000267469"/>
    </source>
</evidence>
<organism evidence="1 2">
    <name type="scientific">Sinomicrobium pectinilyticum</name>
    <dbReference type="NCBI Taxonomy" id="1084421"/>
    <lineage>
        <taxon>Bacteria</taxon>
        <taxon>Pseudomonadati</taxon>
        <taxon>Bacteroidota</taxon>
        <taxon>Flavobacteriia</taxon>
        <taxon>Flavobacteriales</taxon>
        <taxon>Flavobacteriaceae</taxon>
        <taxon>Sinomicrobium</taxon>
    </lineage>
</organism>
<protein>
    <submittedName>
        <fullName evidence="1">Uncharacterized protein</fullName>
    </submittedName>
</protein>
<dbReference type="Proteomes" id="UP000267469">
    <property type="component" value="Unassembled WGS sequence"/>
</dbReference>
<reference evidence="1 2" key="1">
    <citation type="submission" date="2018-10" db="EMBL/GenBank/DDBJ databases">
        <title>Sinomicrobium pectinilyticum sp. nov., a pectinase-producing bacterium isolated from alkaline and saline soil, and emended description of the genus Sinomicrobium.</title>
        <authorList>
            <person name="Cheng B."/>
            <person name="Li C."/>
            <person name="Lai Q."/>
            <person name="Du M."/>
            <person name="Shao Z."/>
            <person name="Xu P."/>
            <person name="Yang C."/>
        </authorList>
    </citation>
    <scope>NUCLEOTIDE SEQUENCE [LARGE SCALE GENOMIC DNA]</scope>
    <source>
        <strain evidence="1 2">5DNS001</strain>
    </source>
</reference>
<proteinExistence type="predicted"/>
<accession>A0A3N0DYD4</accession>
<dbReference type="EMBL" id="RJTM01000129">
    <property type="protein sequence ID" value="RNL80614.1"/>
    <property type="molecule type" value="Genomic_DNA"/>
</dbReference>
<name>A0A3N0DYD4_SINP1</name>
<dbReference type="AlphaFoldDB" id="A0A3N0DYD4"/>